<dbReference type="SUPFAM" id="SSF55729">
    <property type="entry name" value="Acyl-CoA N-acyltransferases (Nat)"/>
    <property type="match status" value="1"/>
</dbReference>
<dbReference type="Proteomes" id="UP000516230">
    <property type="component" value="Chromosome"/>
</dbReference>
<accession>A0A7H0HU30</accession>
<gene>
    <name evidence="2" type="ORF">IAG43_14660</name>
</gene>
<dbReference type="Pfam" id="PF00583">
    <property type="entry name" value="Acetyltransf_1"/>
    <property type="match status" value="1"/>
</dbReference>
<dbReference type="RefSeq" id="WP_187741193.1">
    <property type="nucleotide sequence ID" value="NZ_CP060825.1"/>
</dbReference>
<sequence length="184" mass="20641">MEYVIRPVRAEEWAKARELRLDALKDPLASIAFLEPYERAAAMPDAHWQERTASAAEGREVIQFIAEAPDGSWDGTATVLVERTGAPVRVGKPAPVDQTHLVGVFVRERARGGGIADALFRAALEWSWELTSPRAERVRLVFHVENERAERFYRRAGFVPSDDLSPIPGDPMAREYVVPREPLP</sequence>
<dbReference type="AlphaFoldDB" id="A0A7H0HU30"/>
<dbReference type="PROSITE" id="PS51186">
    <property type="entry name" value="GNAT"/>
    <property type="match status" value="1"/>
</dbReference>
<dbReference type="InterPro" id="IPR000182">
    <property type="entry name" value="GNAT_dom"/>
</dbReference>
<reference evidence="2 3" key="1">
    <citation type="submission" date="2020-08" db="EMBL/GenBank/DDBJ databases">
        <title>A novel species.</title>
        <authorList>
            <person name="Gao J."/>
        </authorList>
    </citation>
    <scope>NUCLEOTIDE SEQUENCE [LARGE SCALE GENOMIC DNA]</scope>
    <source>
        <strain evidence="2 3">CRPJ-33</strain>
    </source>
</reference>
<proteinExistence type="predicted"/>
<evidence type="ECO:0000313" key="3">
    <source>
        <dbReference type="Proteomes" id="UP000516230"/>
    </source>
</evidence>
<protein>
    <submittedName>
        <fullName evidence="2">GNAT family N-acetyltransferase</fullName>
    </submittedName>
</protein>
<dbReference type="GO" id="GO:0016747">
    <property type="term" value="F:acyltransferase activity, transferring groups other than amino-acyl groups"/>
    <property type="evidence" value="ECO:0007669"/>
    <property type="project" value="InterPro"/>
</dbReference>
<dbReference type="Gene3D" id="3.40.630.30">
    <property type="match status" value="1"/>
</dbReference>
<dbReference type="KEGG" id="sgj:IAG43_14660"/>
<evidence type="ECO:0000259" key="1">
    <source>
        <dbReference type="PROSITE" id="PS51186"/>
    </source>
</evidence>
<keyword evidence="3" id="KW-1185">Reference proteome</keyword>
<name>A0A7H0HU30_9ACTN</name>
<dbReference type="InterPro" id="IPR016181">
    <property type="entry name" value="Acyl_CoA_acyltransferase"/>
</dbReference>
<feature type="domain" description="N-acetyltransferase" evidence="1">
    <location>
        <begin position="3"/>
        <end position="181"/>
    </location>
</feature>
<organism evidence="2 3">
    <name type="scientific">Streptomyces genisteinicus</name>
    <dbReference type="NCBI Taxonomy" id="2768068"/>
    <lineage>
        <taxon>Bacteria</taxon>
        <taxon>Bacillati</taxon>
        <taxon>Actinomycetota</taxon>
        <taxon>Actinomycetes</taxon>
        <taxon>Kitasatosporales</taxon>
        <taxon>Streptomycetaceae</taxon>
        <taxon>Streptomyces</taxon>
    </lineage>
</organism>
<evidence type="ECO:0000313" key="2">
    <source>
        <dbReference type="EMBL" id="QNP64046.1"/>
    </source>
</evidence>
<dbReference type="EMBL" id="CP060825">
    <property type="protein sequence ID" value="QNP64046.1"/>
    <property type="molecule type" value="Genomic_DNA"/>
</dbReference>
<keyword evidence="2" id="KW-0808">Transferase</keyword>
<dbReference type="CDD" id="cd04301">
    <property type="entry name" value="NAT_SF"/>
    <property type="match status" value="1"/>
</dbReference>